<gene>
    <name evidence="2" type="ORF">AZE42_06025</name>
</gene>
<dbReference type="OrthoDB" id="2904002at2759"/>
<comment type="caution">
    <text evidence="2">The sequence shown here is derived from an EMBL/GenBank/DDBJ whole genome shotgun (WGS) entry which is preliminary data.</text>
</comment>
<reference evidence="2 3" key="1">
    <citation type="submission" date="2016-03" db="EMBL/GenBank/DDBJ databases">
        <title>Comparative genomics of the ectomycorrhizal sister species Rhizopogon vinicolor and Rhizopogon vesiculosus (Basidiomycota: Boletales) reveals a divergence of the mating type B locus.</title>
        <authorList>
            <person name="Mujic A.B."/>
            <person name="Kuo A."/>
            <person name="Tritt A."/>
            <person name="Lipzen A."/>
            <person name="Chen C."/>
            <person name="Johnson J."/>
            <person name="Sharma A."/>
            <person name="Barry K."/>
            <person name="Grigoriev I.V."/>
            <person name="Spatafora J.W."/>
        </authorList>
    </citation>
    <scope>NUCLEOTIDE SEQUENCE [LARGE SCALE GENOMIC DNA]</scope>
    <source>
        <strain evidence="2 3">AM-OR11-056</strain>
    </source>
</reference>
<accession>A0A1J8PL78</accession>
<sequence length="792" mass="90614">MSYTTSLALDGGYRLDNFCSKILGEESEYMMAGHRGPTVKNTKFRVAREGKALIHKLELLKDTRLSHWRHECIVLTLSYASEDRLLYLEHFWDADTRLGEWIPLTSSSLAGSQKTSAGEAMFYRTNDSAEHDRRRCTMTVFEIEFSGPPARDPTTLHTIAKILRQFGKEHPAYALFSANCWAWSRGIVMAIALESSNIQTVTMSGKDIILDQLKIYLMTEYGAFGGSLLRCIEKGRRDLRWHEYCALRGIYFLYGFCGYALWLKHVIFGPLNWTLRIKALCVHKDRTTDINGQPHTYTVLPPDVTDLIPTLPGTAAHLLGRDFCGPSKYLYVLTPPLVTSGTRITSVHIFIYGTVELESNQEQVASVTNSTLNRMEWFRCAILRPARDGGLVQVSEPACFPLRIHFRNKLGVRGWPYGGVYVMDHHHPLTLGLRQGDLIAVWALGRAGYIHKPAGAWIKVVANHSFRFLDSLVAVDLARTIAGLMIYPRGHTWPDIIEEYWHGLKHLFIEIPWCLNSWCNDWPWSAISMKASHLLSSVTPLQLPEDDHDEWPAEIVTLTNFVEQLLSPNSGEGSPFCGAIIRSISLGQADDGISYFIILLVILDQMEYYVHICHPRDDESTWHHHISFLWNHHGLTQDTVVIYRPGSMERAAWEGMDITFRVELLDSNNAAPPDIRSFALRIRDSMNNYWWSFWLNEDWLWSISIVKATMKPVGCTVRVQLGDSEEPLHIDKWERTNGMLEERVEGWKQAEGRIYGKGLKGDLIFLFTQARARYLIWPIMLLSFVLHVYYNF</sequence>
<evidence type="ECO:0000313" key="2">
    <source>
        <dbReference type="EMBL" id="OJA09653.1"/>
    </source>
</evidence>
<name>A0A1J8PL78_9AGAM</name>
<feature type="transmembrane region" description="Helical" evidence="1">
    <location>
        <begin position="774"/>
        <end position="790"/>
    </location>
</feature>
<dbReference type="EMBL" id="LVVM01005843">
    <property type="protein sequence ID" value="OJA09653.1"/>
    <property type="molecule type" value="Genomic_DNA"/>
</dbReference>
<dbReference type="Proteomes" id="UP000183567">
    <property type="component" value="Unassembled WGS sequence"/>
</dbReference>
<dbReference type="AlphaFoldDB" id="A0A1J8PL78"/>
<keyword evidence="3" id="KW-1185">Reference proteome</keyword>
<evidence type="ECO:0000313" key="3">
    <source>
        <dbReference type="Proteomes" id="UP000183567"/>
    </source>
</evidence>
<organism evidence="2 3">
    <name type="scientific">Rhizopogon vesiculosus</name>
    <dbReference type="NCBI Taxonomy" id="180088"/>
    <lineage>
        <taxon>Eukaryota</taxon>
        <taxon>Fungi</taxon>
        <taxon>Dikarya</taxon>
        <taxon>Basidiomycota</taxon>
        <taxon>Agaricomycotina</taxon>
        <taxon>Agaricomycetes</taxon>
        <taxon>Agaricomycetidae</taxon>
        <taxon>Boletales</taxon>
        <taxon>Suillineae</taxon>
        <taxon>Rhizopogonaceae</taxon>
        <taxon>Rhizopogon</taxon>
    </lineage>
</organism>
<protein>
    <submittedName>
        <fullName evidence="2">Uncharacterized protein</fullName>
    </submittedName>
</protein>
<keyword evidence="1" id="KW-0472">Membrane</keyword>
<proteinExistence type="predicted"/>
<keyword evidence="1" id="KW-0812">Transmembrane</keyword>
<evidence type="ECO:0000256" key="1">
    <source>
        <dbReference type="SAM" id="Phobius"/>
    </source>
</evidence>
<keyword evidence="1" id="KW-1133">Transmembrane helix</keyword>